<reference evidence="1" key="1">
    <citation type="submission" date="2022-03" db="EMBL/GenBank/DDBJ databases">
        <authorList>
            <person name="Sayadi A."/>
        </authorList>
    </citation>
    <scope>NUCLEOTIDE SEQUENCE</scope>
</reference>
<name>A0A9P0L3N0_ACAOB</name>
<organism evidence="1 2">
    <name type="scientific">Acanthoscelides obtectus</name>
    <name type="common">Bean weevil</name>
    <name type="synonym">Bruchus obtectus</name>
    <dbReference type="NCBI Taxonomy" id="200917"/>
    <lineage>
        <taxon>Eukaryota</taxon>
        <taxon>Metazoa</taxon>
        <taxon>Ecdysozoa</taxon>
        <taxon>Arthropoda</taxon>
        <taxon>Hexapoda</taxon>
        <taxon>Insecta</taxon>
        <taxon>Pterygota</taxon>
        <taxon>Neoptera</taxon>
        <taxon>Endopterygota</taxon>
        <taxon>Coleoptera</taxon>
        <taxon>Polyphaga</taxon>
        <taxon>Cucujiformia</taxon>
        <taxon>Chrysomeloidea</taxon>
        <taxon>Chrysomelidae</taxon>
        <taxon>Bruchinae</taxon>
        <taxon>Bruchini</taxon>
        <taxon>Acanthoscelides</taxon>
    </lineage>
</organism>
<dbReference type="Proteomes" id="UP001152888">
    <property type="component" value="Unassembled WGS sequence"/>
</dbReference>
<evidence type="ECO:0000313" key="1">
    <source>
        <dbReference type="EMBL" id="CAH1985772.1"/>
    </source>
</evidence>
<proteinExistence type="predicted"/>
<dbReference type="AlphaFoldDB" id="A0A9P0L3N0"/>
<dbReference type="EMBL" id="CAKOFQ010006986">
    <property type="protein sequence ID" value="CAH1985772.1"/>
    <property type="molecule type" value="Genomic_DNA"/>
</dbReference>
<sequence length="22" mass="2537">MLRSSILVGVLPKSEKILYQYV</sequence>
<accession>A0A9P0L3N0</accession>
<comment type="caution">
    <text evidence="1">The sequence shown here is derived from an EMBL/GenBank/DDBJ whole genome shotgun (WGS) entry which is preliminary data.</text>
</comment>
<keyword evidence="2" id="KW-1185">Reference proteome</keyword>
<gene>
    <name evidence="1" type="ORF">ACAOBT_LOCUS16874</name>
</gene>
<evidence type="ECO:0000313" key="2">
    <source>
        <dbReference type="Proteomes" id="UP001152888"/>
    </source>
</evidence>
<protein>
    <submittedName>
        <fullName evidence="1">Uncharacterized protein</fullName>
    </submittedName>
</protein>